<sequence length="320" mass="35720">MENTNWENQTSVTTFILLGFGELQTLQIFLFLLFLVIYIGTMAGNTLIVVLVVADHHLHTPMYFFLANLACLETCYTSTILPKLLDSLLSKDRTISVSGCIVQFYFIASLVCSECYLLSLMSYDRYLAVCKPLHYGALMNDTLCIQLAVGSWISGFLAISIVIILMSQLRFCGPNEIDSFVCDFTLLINLSCSDLHVMKIVAFLCSSIFSLVPLVLTMSSYICIIITIVGIPGSTGRQKAFSTCSTHLIVVMLYYGTLIIVYMLPDTAAPRILNKMFSVVYTILTPLVNPLIYSLRNKDVKEAFKKSVRKMVVFTISQAL</sequence>
<evidence type="ECO:0000256" key="7">
    <source>
        <dbReference type="ARBA" id="ARBA00022989"/>
    </source>
</evidence>
<reference evidence="18" key="1">
    <citation type="submission" date="2025-08" db="UniProtKB">
        <authorList>
            <consortium name="RefSeq"/>
        </authorList>
    </citation>
    <scope>IDENTIFICATION</scope>
</reference>
<evidence type="ECO:0000256" key="15">
    <source>
        <dbReference type="RuleBase" id="RU363047"/>
    </source>
</evidence>
<evidence type="ECO:0000256" key="12">
    <source>
        <dbReference type="ARBA" id="ARBA00023180"/>
    </source>
</evidence>
<feature type="transmembrane region" description="Helical" evidence="15">
    <location>
        <begin position="143"/>
        <end position="166"/>
    </location>
</feature>
<name>A0A1U7SV21_ALLSI</name>
<dbReference type="AlphaFoldDB" id="A0A1U7SV21"/>
<evidence type="ECO:0000256" key="11">
    <source>
        <dbReference type="ARBA" id="ARBA00023170"/>
    </source>
</evidence>
<keyword evidence="9 15" id="KW-0472">Membrane</keyword>
<accession>A0A1U7SV21</accession>
<keyword evidence="6 15" id="KW-0552">Olfaction</keyword>
<evidence type="ECO:0000256" key="4">
    <source>
        <dbReference type="ARBA" id="ARBA00022606"/>
    </source>
</evidence>
<evidence type="ECO:0000256" key="9">
    <source>
        <dbReference type="ARBA" id="ARBA00023136"/>
    </source>
</evidence>
<proteinExistence type="inferred from homology"/>
<organism evidence="17 18">
    <name type="scientific">Alligator sinensis</name>
    <name type="common">Chinese alligator</name>
    <dbReference type="NCBI Taxonomy" id="38654"/>
    <lineage>
        <taxon>Eukaryota</taxon>
        <taxon>Metazoa</taxon>
        <taxon>Chordata</taxon>
        <taxon>Craniata</taxon>
        <taxon>Vertebrata</taxon>
        <taxon>Euteleostomi</taxon>
        <taxon>Archelosauria</taxon>
        <taxon>Archosauria</taxon>
        <taxon>Crocodylia</taxon>
        <taxon>Alligatoridae</taxon>
        <taxon>Alligatorinae</taxon>
        <taxon>Alligator</taxon>
    </lineage>
</organism>
<dbReference type="PRINTS" id="PR00237">
    <property type="entry name" value="GPCRRHODOPSN"/>
</dbReference>
<dbReference type="SUPFAM" id="SSF81321">
    <property type="entry name" value="Family A G protein-coupled receptor-like"/>
    <property type="match status" value="1"/>
</dbReference>
<keyword evidence="5 14" id="KW-0812">Transmembrane</keyword>
<dbReference type="Pfam" id="PF13853">
    <property type="entry name" value="7tm_4"/>
    <property type="match status" value="1"/>
</dbReference>
<evidence type="ECO:0000256" key="5">
    <source>
        <dbReference type="ARBA" id="ARBA00022692"/>
    </source>
</evidence>
<evidence type="ECO:0000256" key="3">
    <source>
        <dbReference type="ARBA" id="ARBA00022475"/>
    </source>
</evidence>
<dbReference type="GO" id="GO:0004984">
    <property type="term" value="F:olfactory receptor activity"/>
    <property type="evidence" value="ECO:0007669"/>
    <property type="project" value="InterPro"/>
</dbReference>
<dbReference type="FunFam" id="1.10.1220.70:FF:000001">
    <property type="entry name" value="Olfactory receptor"/>
    <property type="match status" value="1"/>
</dbReference>
<keyword evidence="12" id="KW-0325">Glycoprotein</keyword>
<dbReference type="PROSITE" id="PS50262">
    <property type="entry name" value="G_PROTEIN_RECEP_F1_2"/>
    <property type="match status" value="1"/>
</dbReference>
<dbReference type="PANTHER" id="PTHR24242:SF365">
    <property type="entry name" value="OLFACTORY RECEPTOR"/>
    <property type="match status" value="1"/>
</dbReference>
<dbReference type="InterPro" id="IPR000276">
    <property type="entry name" value="GPCR_Rhodpsn"/>
</dbReference>
<feature type="transmembrane region" description="Helical" evidence="15">
    <location>
        <begin position="61"/>
        <end position="81"/>
    </location>
</feature>
<evidence type="ECO:0000313" key="18">
    <source>
        <dbReference type="RefSeq" id="XP_006038555.1"/>
    </source>
</evidence>
<keyword evidence="13 14" id="KW-0807">Transducer</keyword>
<dbReference type="InParanoid" id="A0A1U7SV21"/>
<keyword evidence="4 15" id="KW-0716">Sensory transduction</keyword>
<feature type="domain" description="G-protein coupled receptors family 1 profile" evidence="16">
    <location>
        <begin position="44"/>
        <end position="293"/>
    </location>
</feature>
<evidence type="ECO:0000256" key="1">
    <source>
        <dbReference type="ARBA" id="ARBA00004651"/>
    </source>
</evidence>
<evidence type="ECO:0000259" key="16">
    <source>
        <dbReference type="PROSITE" id="PS50262"/>
    </source>
</evidence>
<gene>
    <name evidence="18" type="primary">LOC102371794</name>
</gene>
<dbReference type="PRINTS" id="PR00245">
    <property type="entry name" value="OLFACTORYR"/>
</dbReference>
<dbReference type="GO" id="GO:0005886">
    <property type="term" value="C:plasma membrane"/>
    <property type="evidence" value="ECO:0007669"/>
    <property type="project" value="UniProtKB-SubCell"/>
</dbReference>
<dbReference type="RefSeq" id="XP_006038555.1">
    <property type="nucleotide sequence ID" value="XM_006038493.1"/>
</dbReference>
<keyword evidence="17" id="KW-1185">Reference proteome</keyword>
<keyword evidence="3 15" id="KW-1003">Cell membrane</keyword>
<keyword evidence="8 14" id="KW-0297">G-protein coupled receptor</keyword>
<feature type="transmembrane region" description="Helical" evidence="15">
    <location>
        <begin position="276"/>
        <end position="295"/>
    </location>
</feature>
<keyword evidence="11 14" id="KW-0675">Receptor</keyword>
<comment type="subcellular location">
    <subcellularLocation>
        <location evidence="1 15">Cell membrane</location>
        <topology evidence="1 15">Multi-pass membrane protein</topology>
    </subcellularLocation>
</comment>
<keyword evidence="10" id="KW-1015">Disulfide bond</keyword>
<evidence type="ECO:0000313" key="17">
    <source>
        <dbReference type="Proteomes" id="UP000189705"/>
    </source>
</evidence>
<dbReference type="KEGG" id="asn:102371794"/>
<dbReference type="InterPro" id="IPR050939">
    <property type="entry name" value="Olfactory_GPCR1"/>
</dbReference>
<dbReference type="InterPro" id="IPR017452">
    <property type="entry name" value="GPCR_Rhodpsn_7TM"/>
</dbReference>
<dbReference type="GO" id="GO:0004930">
    <property type="term" value="F:G protein-coupled receptor activity"/>
    <property type="evidence" value="ECO:0007669"/>
    <property type="project" value="UniProtKB-KW"/>
</dbReference>
<dbReference type="FunFam" id="1.20.1070.10:FF:000010">
    <property type="entry name" value="Olfactory receptor"/>
    <property type="match status" value="1"/>
</dbReference>
<dbReference type="PANTHER" id="PTHR24242">
    <property type="entry name" value="G-PROTEIN COUPLED RECEPTOR"/>
    <property type="match status" value="1"/>
</dbReference>
<dbReference type="PROSITE" id="PS00237">
    <property type="entry name" value="G_PROTEIN_RECEP_F1_1"/>
    <property type="match status" value="1"/>
</dbReference>
<dbReference type="eggNOG" id="ENOG502SKM8">
    <property type="taxonomic scope" value="Eukaryota"/>
</dbReference>
<evidence type="ECO:0000256" key="10">
    <source>
        <dbReference type="ARBA" id="ARBA00023157"/>
    </source>
</evidence>
<feature type="transmembrane region" description="Helical" evidence="15">
    <location>
        <begin position="28"/>
        <end position="54"/>
    </location>
</feature>
<keyword evidence="7 15" id="KW-1133">Transmembrane helix</keyword>
<comment type="similarity">
    <text evidence="2 14">Belongs to the G-protein coupled receptor 1 family.</text>
</comment>
<evidence type="ECO:0000256" key="8">
    <source>
        <dbReference type="ARBA" id="ARBA00023040"/>
    </source>
</evidence>
<dbReference type="InterPro" id="IPR000725">
    <property type="entry name" value="Olfact_rcpt"/>
</dbReference>
<feature type="transmembrane region" description="Helical" evidence="15">
    <location>
        <begin position="241"/>
        <end position="264"/>
    </location>
</feature>
<protein>
    <recommendedName>
        <fullName evidence="15">Olfactory receptor</fullName>
    </recommendedName>
</protein>
<feature type="transmembrane region" description="Helical" evidence="15">
    <location>
        <begin position="200"/>
        <end position="229"/>
    </location>
</feature>
<dbReference type="GeneID" id="102371794"/>
<dbReference type="Proteomes" id="UP000189705">
    <property type="component" value="Unplaced"/>
</dbReference>
<dbReference type="Gene3D" id="1.20.1070.10">
    <property type="entry name" value="Rhodopsin 7-helix transmembrane proteins"/>
    <property type="match status" value="1"/>
</dbReference>
<feature type="transmembrane region" description="Helical" evidence="15">
    <location>
        <begin position="101"/>
        <end position="123"/>
    </location>
</feature>
<dbReference type="CDD" id="cd15911">
    <property type="entry name" value="7tmA_OR11A-like"/>
    <property type="match status" value="1"/>
</dbReference>
<evidence type="ECO:0000256" key="14">
    <source>
        <dbReference type="RuleBase" id="RU000688"/>
    </source>
</evidence>
<evidence type="ECO:0000256" key="13">
    <source>
        <dbReference type="ARBA" id="ARBA00023224"/>
    </source>
</evidence>
<evidence type="ECO:0000256" key="6">
    <source>
        <dbReference type="ARBA" id="ARBA00022725"/>
    </source>
</evidence>
<evidence type="ECO:0000256" key="2">
    <source>
        <dbReference type="ARBA" id="ARBA00010663"/>
    </source>
</evidence>